<dbReference type="InterPro" id="IPR058548">
    <property type="entry name" value="MlaB-like_STAS"/>
</dbReference>
<sequence length="114" mass="12079">MLKLPARLRMDNVPEVWGQLEGALRAEMAQVGNAAGRSVTLDASGLIDFDSAALSLLLSALRLCGQDGWQLDLLQAPSPLRELARVYGLEHLFWADAAVPTAAVAPAAKLTAEA</sequence>
<dbReference type="InterPro" id="IPR036513">
    <property type="entry name" value="STAS_dom_sf"/>
</dbReference>
<dbReference type="EMBL" id="CP104562">
    <property type="protein sequence ID" value="UXH79358.1"/>
    <property type="molecule type" value="Genomic_DNA"/>
</dbReference>
<reference evidence="2" key="1">
    <citation type="submission" date="2022-10" db="EMBL/GenBank/DDBJ databases">
        <title>Characterization and whole genome sequencing of a new Roseateles species, isolated from fresh water.</title>
        <authorList>
            <person name="Guliayeva D.Y."/>
            <person name="Akhremchuk A.E."/>
            <person name="Sikolenko M.A."/>
            <person name="Valentovich L.N."/>
            <person name="Sidarenka A.V."/>
        </authorList>
    </citation>
    <scope>NUCLEOTIDE SEQUENCE</scope>
    <source>
        <strain evidence="2">BIM B-1768</strain>
    </source>
</reference>
<dbReference type="SUPFAM" id="SSF52091">
    <property type="entry name" value="SpoIIaa-like"/>
    <property type="match status" value="1"/>
</dbReference>
<keyword evidence="3" id="KW-1185">Reference proteome</keyword>
<organism evidence="2 3">
    <name type="scientific">Roseateles amylovorans</name>
    <dbReference type="NCBI Taxonomy" id="2978473"/>
    <lineage>
        <taxon>Bacteria</taxon>
        <taxon>Pseudomonadati</taxon>
        <taxon>Pseudomonadota</taxon>
        <taxon>Betaproteobacteria</taxon>
        <taxon>Burkholderiales</taxon>
        <taxon>Sphaerotilaceae</taxon>
        <taxon>Roseateles</taxon>
    </lineage>
</organism>
<gene>
    <name evidence="2" type="ORF">N4261_05340</name>
</gene>
<accession>A0ABY6B2E5</accession>
<evidence type="ECO:0000313" key="2">
    <source>
        <dbReference type="EMBL" id="UXH79358.1"/>
    </source>
</evidence>
<protein>
    <submittedName>
        <fullName evidence="2">STAS domain-containing protein</fullName>
    </submittedName>
</protein>
<proteinExistence type="predicted"/>
<name>A0ABY6B2E5_9BURK</name>
<dbReference type="PROSITE" id="PS50801">
    <property type="entry name" value="STAS"/>
    <property type="match status" value="1"/>
</dbReference>
<dbReference type="InterPro" id="IPR052746">
    <property type="entry name" value="MlaB_ABC_Transporter"/>
</dbReference>
<dbReference type="Proteomes" id="UP001064933">
    <property type="component" value="Chromosome"/>
</dbReference>
<dbReference type="RefSeq" id="WP_261759177.1">
    <property type="nucleotide sequence ID" value="NZ_CP104562.2"/>
</dbReference>
<evidence type="ECO:0000259" key="1">
    <source>
        <dbReference type="PROSITE" id="PS50801"/>
    </source>
</evidence>
<feature type="domain" description="STAS" evidence="1">
    <location>
        <begin position="1"/>
        <end position="114"/>
    </location>
</feature>
<dbReference type="PANTHER" id="PTHR35849:SF1">
    <property type="entry name" value="INTERMEMBRANE PHOSPHOLIPID TRANSPORT SYSTEM BINDING PROTEIN MLAB"/>
    <property type="match status" value="1"/>
</dbReference>
<dbReference type="InterPro" id="IPR002645">
    <property type="entry name" value="STAS_dom"/>
</dbReference>
<dbReference type="Pfam" id="PF13466">
    <property type="entry name" value="STAS_2"/>
    <property type="match status" value="1"/>
</dbReference>
<dbReference type="PANTHER" id="PTHR35849">
    <property type="entry name" value="BLR2341 PROTEIN"/>
    <property type="match status" value="1"/>
</dbReference>
<evidence type="ECO:0000313" key="3">
    <source>
        <dbReference type="Proteomes" id="UP001064933"/>
    </source>
</evidence>
<dbReference type="Gene3D" id="3.30.750.24">
    <property type="entry name" value="STAS domain"/>
    <property type="match status" value="1"/>
</dbReference>